<organism evidence="1 2">
    <name type="scientific">Nannocystis pusilla</name>
    <dbReference type="NCBI Taxonomy" id="889268"/>
    <lineage>
        <taxon>Bacteria</taxon>
        <taxon>Pseudomonadati</taxon>
        <taxon>Myxococcota</taxon>
        <taxon>Polyangia</taxon>
        <taxon>Nannocystales</taxon>
        <taxon>Nannocystaceae</taxon>
        <taxon>Nannocystis</taxon>
    </lineage>
</organism>
<comment type="caution">
    <text evidence="1">The sequence shown here is derived from an EMBL/GenBank/DDBJ whole genome shotgun (WGS) entry which is preliminary data.</text>
</comment>
<evidence type="ECO:0000313" key="2">
    <source>
        <dbReference type="Proteomes" id="UP001139031"/>
    </source>
</evidence>
<evidence type="ECO:0000313" key="1">
    <source>
        <dbReference type="EMBL" id="MBZ5711682.1"/>
    </source>
</evidence>
<dbReference type="SUPFAM" id="SSF51735">
    <property type="entry name" value="NAD(P)-binding Rossmann-fold domains"/>
    <property type="match status" value="1"/>
</dbReference>
<reference evidence="1" key="1">
    <citation type="submission" date="2021-08" db="EMBL/GenBank/DDBJ databases">
        <authorList>
            <person name="Stevens D.C."/>
        </authorList>
    </citation>
    <scope>NUCLEOTIDE SEQUENCE</scope>
    <source>
        <strain evidence="1">DSM 53165</strain>
    </source>
</reference>
<dbReference type="Gene3D" id="3.40.50.720">
    <property type="entry name" value="NAD(P)-binding Rossmann-like Domain"/>
    <property type="match status" value="1"/>
</dbReference>
<sequence length="127" mass="13869">MRRCALHGLDARIVRPGIVVGPHTTKRSGGSDTGMYGFIREVHRMREALRAVGRPLRLRGEATTPLNFVPVDWIADELWQLNTEDFPGGPVHHLTIPRGPSVGEALASLAELLDLPGSKSACSRTPR</sequence>
<dbReference type="EMBL" id="JAIRAU010000027">
    <property type="protein sequence ID" value="MBZ5711682.1"/>
    <property type="molecule type" value="Genomic_DNA"/>
</dbReference>
<accession>A0ABS7TTW5</accession>
<name>A0ABS7TTW5_9BACT</name>
<gene>
    <name evidence="1" type="ORF">K7C98_20775</name>
</gene>
<dbReference type="RefSeq" id="WP_224193443.1">
    <property type="nucleotide sequence ID" value="NZ_JAIRAU010000027.1"/>
</dbReference>
<dbReference type="InterPro" id="IPR036291">
    <property type="entry name" value="NAD(P)-bd_dom_sf"/>
</dbReference>
<keyword evidence="2" id="KW-1185">Reference proteome</keyword>
<dbReference type="Proteomes" id="UP001139031">
    <property type="component" value="Unassembled WGS sequence"/>
</dbReference>
<evidence type="ECO:0008006" key="3">
    <source>
        <dbReference type="Google" id="ProtNLM"/>
    </source>
</evidence>
<proteinExistence type="predicted"/>
<protein>
    <recommendedName>
        <fullName evidence="3">Thioester reductase (TE) domain-containing protein</fullName>
    </recommendedName>
</protein>